<organism evidence="1 2">
    <name type="scientific">Rhizobium tropici</name>
    <dbReference type="NCBI Taxonomy" id="398"/>
    <lineage>
        <taxon>Bacteria</taxon>
        <taxon>Pseudomonadati</taxon>
        <taxon>Pseudomonadota</taxon>
        <taxon>Alphaproteobacteria</taxon>
        <taxon>Hyphomicrobiales</taxon>
        <taxon>Rhizobiaceae</taxon>
        <taxon>Rhizobium/Agrobacterium group</taxon>
        <taxon>Rhizobium</taxon>
    </lineage>
</organism>
<name>A0A329YML6_RHITR</name>
<evidence type="ECO:0000313" key="1">
    <source>
        <dbReference type="EMBL" id="RAX43482.1"/>
    </source>
</evidence>
<gene>
    <name evidence="1" type="ORF">DQ393_00300</name>
</gene>
<reference evidence="1 2" key="1">
    <citation type="submission" date="2018-06" db="EMBL/GenBank/DDBJ databases">
        <title>Whole Genome Sequence of an efficient microsymbiont, Rhizobium tropici.</title>
        <authorList>
            <person name="Srinivasan R."/>
            <person name="Singh H.V."/>
            <person name="Srivastava R."/>
            <person name="Kumari B."/>
            <person name="Radhakrishna A."/>
        </authorList>
    </citation>
    <scope>NUCLEOTIDE SEQUENCE [LARGE SCALE GENOMIC DNA]</scope>
    <source>
        <strain evidence="1 2">IGFRI Rhizo-19</strain>
    </source>
</reference>
<comment type="caution">
    <text evidence="1">The sequence shown here is derived from an EMBL/GenBank/DDBJ whole genome shotgun (WGS) entry which is preliminary data.</text>
</comment>
<proteinExistence type="predicted"/>
<dbReference type="Proteomes" id="UP000251205">
    <property type="component" value="Unassembled WGS sequence"/>
</dbReference>
<dbReference type="AlphaFoldDB" id="A0A329YML6"/>
<dbReference type="OrthoDB" id="8101294at2"/>
<dbReference type="EMBL" id="QMKK01000011">
    <property type="protein sequence ID" value="RAX43482.1"/>
    <property type="molecule type" value="Genomic_DNA"/>
</dbReference>
<protein>
    <submittedName>
        <fullName evidence="1">Uncharacterized protein</fullName>
    </submittedName>
</protein>
<accession>A0A329YML6</accession>
<sequence>MVYREHDAENCKRFSDNIMLYLFDASADSDFRSIRAETHSGGGAASACLYMPAGMDERRHRPI</sequence>
<evidence type="ECO:0000313" key="2">
    <source>
        <dbReference type="Proteomes" id="UP000251205"/>
    </source>
</evidence>